<dbReference type="OrthoDB" id="531854at2759"/>
<dbReference type="Gene3D" id="3.30.710.10">
    <property type="entry name" value="Potassium Channel Kv1.1, Chain A"/>
    <property type="match status" value="1"/>
</dbReference>
<accession>D8UGX4</accession>
<name>D8UGX4_VOLCA</name>
<protein>
    <recommendedName>
        <fullName evidence="3">BTB domain-containing protein</fullName>
    </recommendedName>
</protein>
<dbReference type="KEGG" id="vcn:VOLCADRAFT_99049"/>
<evidence type="ECO:0008006" key="3">
    <source>
        <dbReference type="Google" id="ProtNLM"/>
    </source>
</evidence>
<evidence type="ECO:0000313" key="2">
    <source>
        <dbReference type="Proteomes" id="UP000001058"/>
    </source>
</evidence>
<dbReference type="AlphaFoldDB" id="D8UGX4"/>
<keyword evidence="2" id="KW-1185">Reference proteome</keyword>
<sequence length="207" mass="22548">MTVGSLAAGGKGCASHQPRTEIRIHAHSIILASCSEMMRSWLSRWSDRHSDDEEPDADGDELDTFPQLDSSASHLSLDGVEEDEELLTCMLLADRWLLPDCVSACAARLQATPAGSLCWRVRAALLALPLGLSAASPPVAQLQARAEASLMRAFRCPELILEDADNWRLLLSLPADRLKQLLLERQDVQVRTAFVHTPECGAPGVGR</sequence>
<dbReference type="RefSeq" id="XP_002957892.1">
    <property type="nucleotide sequence ID" value="XM_002957846.1"/>
</dbReference>
<dbReference type="InterPro" id="IPR011333">
    <property type="entry name" value="SKP1/BTB/POZ_sf"/>
</dbReference>
<dbReference type="EMBL" id="GL378402">
    <property type="protein sequence ID" value="EFJ41028.1"/>
    <property type="molecule type" value="Genomic_DNA"/>
</dbReference>
<dbReference type="InParanoid" id="D8UGX4"/>
<reference evidence="1 2" key="1">
    <citation type="journal article" date="2010" name="Science">
        <title>Genomic analysis of organismal complexity in the multicellular green alga Volvox carteri.</title>
        <authorList>
            <person name="Prochnik S.E."/>
            <person name="Umen J."/>
            <person name="Nedelcu A.M."/>
            <person name="Hallmann A."/>
            <person name="Miller S.M."/>
            <person name="Nishii I."/>
            <person name="Ferris P."/>
            <person name="Kuo A."/>
            <person name="Mitros T."/>
            <person name="Fritz-Laylin L.K."/>
            <person name="Hellsten U."/>
            <person name="Chapman J."/>
            <person name="Simakov O."/>
            <person name="Rensing S.A."/>
            <person name="Terry A."/>
            <person name="Pangilinan J."/>
            <person name="Kapitonov V."/>
            <person name="Jurka J."/>
            <person name="Salamov A."/>
            <person name="Shapiro H."/>
            <person name="Schmutz J."/>
            <person name="Grimwood J."/>
            <person name="Lindquist E."/>
            <person name="Lucas S."/>
            <person name="Grigoriev I.V."/>
            <person name="Schmitt R."/>
            <person name="Kirk D."/>
            <person name="Rokhsar D.S."/>
        </authorList>
    </citation>
    <scope>NUCLEOTIDE SEQUENCE [LARGE SCALE GENOMIC DNA]</scope>
    <source>
        <strain evidence="2">f. Nagariensis / Eve</strain>
    </source>
</reference>
<dbReference type="GeneID" id="9623016"/>
<evidence type="ECO:0000313" key="1">
    <source>
        <dbReference type="EMBL" id="EFJ41028.1"/>
    </source>
</evidence>
<organism evidence="2">
    <name type="scientific">Volvox carteri f. nagariensis</name>
    <dbReference type="NCBI Taxonomy" id="3068"/>
    <lineage>
        <taxon>Eukaryota</taxon>
        <taxon>Viridiplantae</taxon>
        <taxon>Chlorophyta</taxon>
        <taxon>core chlorophytes</taxon>
        <taxon>Chlorophyceae</taxon>
        <taxon>CS clade</taxon>
        <taxon>Chlamydomonadales</taxon>
        <taxon>Volvocaceae</taxon>
        <taxon>Volvox</taxon>
    </lineage>
</organism>
<proteinExistence type="predicted"/>
<dbReference type="Proteomes" id="UP000001058">
    <property type="component" value="Unassembled WGS sequence"/>
</dbReference>
<gene>
    <name evidence="1" type="ORF">VOLCADRAFT_99049</name>
</gene>